<evidence type="ECO:0000313" key="1">
    <source>
        <dbReference type="EMBL" id="KAJ9074281.1"/>
    </source>
</evidence>
<dbReference type="EMBL" id="QTSX02002864">
    <property type="protein sequence ID" value="KAJ9074281.1"/>
    <property type="molecule type" value="Genomic_DNA"/>
</dbReference>
<protein>
    <submittedName>
        <fullName evidence="1">Uncharacterized protein</fullName>
    </submittedName>
</protein>
<evidence type="ECO:0000313" key="2">
    <source>
        <dbReference type="Proteomes" id="UP001165960"/>
    </source>
</evidence>
<gene>
    <name evidence="1" type="ORF">DSO57_1007971</name>
</gene>
<sequence length="197" mass="22799">MVLLFYRSMSIKTLDRFKVFFSSPRNTLELSLLLTSLAIELTSFFIYKKVIYILIAMYSLRLFILFCVTHKLNSQTILKEDRLNGNLHFQLNSLNQEYNTKVDEGRQLIRDINDHGKLIQKVCEELEALEEQLLKAEEKSWTKMVPEIILSGVKSTKQISYRSTISNVTTYVSAESEVTDDTTKSESPTLPRNSLFI</sequence>
<proteinExistence type="predicted"/>
<organism evidence="1 2">
    <name type="scientific">Entomophthora muscae</name>
    <dbReference type="NCBI Taxonomy" id="34485"/>
    <lineage>
        <taxon>Eukaryota</taxon>
        <taxon>Fungi</taxon>
        <taxon>Fungi incertae sedis</taxon>
        <taxon>Zoopagomycota</taxon>
        <taxon>Entomophthoromycotina</taxon>
        <taxon>Entomophthoromycetes</taxon>
        <taxon>Entomophthorales</taxon>
        <taxon>Entomophthoraceae</taxon>
        <taxon>Entomophthora</taxon>
    </lineage>
</organism>
<comment type="caution">
    <text evidence="1">The sequence shown here is derived from an EMBL/GenBank/DDBJ whole genome shotgun (WGS) entry which is preliminary data.</text>
</comment>
<dbReference type="Proteomes" id="UP001165960">
    <property type="component" value="Unassembled WGS sequence"/>
</dbReference>
<keyword evidence="2" id="KW-1185">Reference proteome</keyword>
<accession>A0ACC2TIE0</accession>
<reference evidence="1" key="1">
    <citation type="submission" date="2022-04" db="EMBL/GenBank/DDBJ databases">
        <title>Genome of the entomopathogenic fungus Entomophthora muscae.</title>
        <authorList>
            <person name="Elya C."/>
            <person name="Lovett B.R."/>
            <person name="Lee E."/>
            <person name="Macias A.M."/>
            <person name="Hajek A.E."/>
            <person name="De Bivort B.L."/>
            <person name="Kasson M.T."/>
            <person name="De Fine Licht H.H."/>
            <person name="Stajich J.E."/>
        </authorList>
    </citation>
    <scope>NUCLEOTIDE SEQUENCE</scope>
    <source>
        <strain evidence="1">Berkeley</strain>
    </source>
</reference>
<name>A0ACC2TIE0_9FUNG</name>